<dbReference type="InterPro" id="IPR013324">
    <property type="entry name" value="RNA_pol_sigma_r3/r4-like"/>
</dbReference>
<gene>
    <name evidence="9" type="ORF">B0B51_05045</name>
</gene>
<evidence type="ECO:0000256" key="5">
    <source>
        <dbReference type="ARBA" id="ARBA00023163"/>
    </source>
</evidence>
<evidence type="ECO:0000256" key="1">
    <source>
        <dbReference type="ARBA" id="ARBA00010641"/>
    </source>
</evidence>
<comment type="similarity">
    <text evidence="1 6">Belongs to the sigma-70 factor family. ECF subfamily.</text>
</comment>
<feature type="domain" description="RNA polymerase sigma factor 70 region 4 type 2" evidence="8">
    <location>
        <begin position="132"/>
        <end position="183"/>
    </location>
</feature>
<accession>A0A1U9VHA1</accession>
<dbReference type="PROSITE" id="PS01063">
    <property type="entry name" value="SIGMA70_ECF"/>
    <property type="match status" value="1"/>
</dbReference>
<evidence type="ECO:0000259" key="7">
    <source>
        <dbReference type="Pfam" id="PF04542"/>
    </source>
</evidence>
<dbReference type="CDD" id="cd06171">
    <property type="entry name" value="Sigma70_r4"/>
    <property type="match status" value="1"/>
</dbReference>
<evidence type="ECO:0000256" key="4">
    <source>
        <dbReference type="ARBA" id="ARBA00023125"/>
    </source>
</evidence>
<dbReference type="NCBIfam" id="TIGR02937">
    <property type="entry name" value="sigma70-ECF"/>
    <property type="match status" value="1"/>
</dbReference>
<evidence type="ECO:0000256" key="3">
    <source>
        <dbReference type="ARBA" id="ARBA00023082"/>
    </source>
</evidence>
<evidence type="ECO:0000259" key="8">
    <source>
        <dbReference type="Pfam" id="PF08281"/>
    </source>
</evidence>
<dbReference type="PANTHER" id="PTHR43133:SF8">
    <property type="entry name" value="RNA POLYMERASE SIGMA FACTOR HI_1459-RELATED"/>
    <property type="match status" value="1"/>
</dbReference>
<evidence type="ECO:0000256" key="6">
    <source>
        <dbReference type="RuleBase" id="RU000716"/>
    </source>
</evidence>
<keyword evidence="5 6" id="KW-0804">Transcription</keyword>
<dbReference type="InterPro" id="IPR036388">
    <property type="entry name" value="WH-like_DNA-bd_sf"/>
</dbReference>
<dbReference type="InterPro" id="IPR013325">
    <property type="entry name" value="RNA_pol_sigma_r2"/>
</dbReference>
<dbReference type="Pfam" id="PF04542">
    <property type="entry name" value="Sigma70_r2"/>
    <property type="match status" value="1"/>
</dbReference>
<sequence length="193" mass="20932">MTGAEADNTLARQATGGDHGAFGVLVRRHSAALAQAARSFGIPATDIDDVVQDTFVAAWRALGDYDDTRPFRAWLFQIGLNKMRDLYRFRKVRRFLFGADDLEHAESAHSPGLTDPRHGPERHAAARRELARVVAALDKLDRGSREAIVLTAIVGMSQPEAAAALGMSLKAIEGRISRARAKLASVLDGETSQ</sequence>
<dbReference type="GO" id="GO:0006352">
    <property type="term" value="P:DNA-templated transcription initiation"/>
    <property type="evidence" value="ECO:0007669"/>
    <property type="project" value="InterPro"/>
</dbReference>
<dbReference type="InterPro" id="IPR013249">
    <property type="entry name" value="RNA_pol_sigma70_r4_t2"/>
</dbReference>
<evidence type="ECO:0000313" key="9">
    <source>
        <dbReference type="EMBL" id="AQW29431.1"/>
    </source>
</evidence>
<dbReference type="InterPro" id="IPR014284">
    <property type="entry name" value="RNA_pol_sigma-70_dom"/>
</dbReference>
<dbReference type="InterPro" id="IPR000838">
    <property type="entry name" value="RNA_pol_sigma70_ECF_CS"/>
</dbReference>
<dbReference type="PANTHER" id="PTHR43133">
    <property type="entry name" value="RNA POLYMERASE ECF-TYPE SIGMA FACTO"/>
    <property type="match status" value="1"/>
</dbReference>
<dbReference type="GO" id="GO:0003677">
    <property type="term" value="F:DNA binding"/>
    <property type="evidence" value="ECO:0007669"/>
    <property type="project" value="UniProtKB-KW"/>
</dbReference>
<dbReference type="AlphaFoldDB" id="A0A1U9VHA1"/>
<dbReference type="Pfam" id="PF08281">
    <property type="entry name" value="Sigma70_r4_2"/>
    <property type="match status" value="1"/>
</dbReference>
<dbReference type="Gene3D" id="1.10.1740.10">
    <property type="match status" value="1"/>
</dbReference>
<dbReference type="InterPro" id="IPR007627">
    <property type="entry name" value="RNA_pol_sigma70_r2"/>
</dbReference>
<feature type="domain" description="RNA polymerase sigma-70 region 2" evidence="7">
    <location>
        <begin position="25"/>
        <end position="90"/>
    </location>
</feature>
<dbReference type="GO" id="GO:0016987">
    <property type="term" value="F:sigma factor activity"/>
    <property type="evidence" value="ECO:0007669"/>
    <property type="project" value="UniProtKB-KW"/>
</dbReference>
<organism evidence="9 10">
    <name type="scientific">blood disease bacterium A2-HR MARDI</name>
    <dbReference type="NCBI Taxonomy" id="1944648"/>
    <lineage>
        <taxon>Bacteria</taxon>
        <taxon>Pseudomonadati</taxon>
        <taxon>Pseudomonadota</taxon>
        <taxon>Betaproteobacteria</taxon>
        <taxon>Burkholderiales</taxon>
        <taxon>Burkholderiaceae</taxon>
        <taxon>Ralstonia</taxon>
        <taxon>Ralstonia solanacearum species complex</taxon>
    </lineage>
</organism>
<dbReference type="Gene3D" id="1.10.10.10">
    <property type="entry name" value="Winged helix-like DNA-binding domain superfamily/Winged helix DNA-binding domain"/>
    <property type="match status" value="1"/>
</dbReference>
<dbReference type="Proteomes" id="UP000189628">
    <property type="component" value="Chromosome"/>
</dbReference>
<keyword evidence="2 6" id="KW-0805">Transcription regulation</keyword>
<dbReference type="InterPro" id="IPR039425">
    <property type="entry name" value="RNA_pol_sigma-70-like"/>
</dbReference>
<evidence type="ECO:0000256" key="2">
    <source>
        <dbReference type="ARBA" id="ARBA00023015"/>
    </source>
</evidence>
<protein>
    <recommendedName>
        <fullName evidence="6">RNA polymerase sigma factor</fullName>
    </recommendedName>
</protein>
<evidence type="ECO:0000313" key="10">
    <source>
        <dbReference type="Proteomes" id="UP000189628"/>
    </source>
</evidence>
<name>A0A1U9VHA1_9RALS</name>
<dbReference type="EMBL" id="CP019911">
    <property type="protein sequence ID" value="AQW29431.1"/>
    <property type="molecule type" value="Genomic_DNA"/>
</dbReference>
<proteinExistence type="inferred from homology"/>
<reference evidence="9 10" key="1">
    <citation type="submission" date="2017-02" db="EMBL/GenBank/DDBJ databases">
        <title>Blood Disease Bacterium A2-HR MARDI.</title>
        <authorList>
            <person name="Badrun R."/>
            <person name="Abu Bakar N."/>
            <person name="Laboh R."/>
        </authorList>
    </citation>
    <scope>NUCLEOTIDE SEQUENCE [LARGE SCALE GENOMIC DNA]</scope>
    <source>
        <strain evidence="9 10">A2-HR MARDI</strain>
    </source>
</reference>
<keyword evidence="4 6" id="KW-0238">DNA-binding</keyword>
<keyword evidence="3 6" id="KW-0731">Sigma factor</keyword>
<dbReference type="SUPFAM" id="SSF88659">
    <property type="entry name" value="Sigma3 and sigma4 domains of RNA polymerase sigma factors"/>
    <property type="match status" value="1"/>
</dbReference>
<dbReference type="SUPFAM" id="SSF88946">
    <property type="entry name" value="Sigma2 domain of RNA polymerase sigma factors"/>
    <property type="match status" value="1"/>
</dbReference>